<organism evidence="1 2">
    <name type="scientific">Streptococcus parasanguinis FW213</name>
    <dbReference type="NCBI Taxonomy" id="1114965"/>
    <lineage>
        <taxon>Bacteria</taxon>
        <taxon>Bacillati</taxon>
        <taxon>Bacillota</taxon>
        <taxon>Bacilli</taxon>
        <taxon>Lactobacillales</taxon>
        <taxon>Streptococcaceae</taxon>
        <taxon>Streptococcus</taxon>
    </lineage>
</organism>
<proteinExistence type="predicted"/>
<reference evidence="1 2" key="1">
    <citation type="journal article" date="2012" name="PLoS ONE">
        <title>Complete Genome and Transcriptomes of Streptococcus parasanguinis FW213: Phylogenic Relations and Potential Virulence Mechanisms.</title>
        <authorList>
            <person name="Geng J."/>
            <person name="Chiu C.H."/>
            <person name="Tang P."/>
            <person name="Chen Y."/>
            <person name="Shieh H.R."/>
            <person name="Hu S."/>
            <person name="Chen Y.Y."/>
        </authorList>
    </citation>
    <scope>NUCLEOTIDE SEQUENCE [LARGE SCALE GENOMIC DNA]</scope>
    <source>
        <strain evidence="1 2">FW213</strain>
    </source>
</reference>
<evidence type="ECO:0000313" key="1">
    <source>
        <dbReference type="EMBL" id="AFJ25126.1"/>
    </source>
</evidence>
<sequence>MNGFKHHKKRGTNSDGRAGVPRLFIMDRISKEVFLH</sequence>
<accession>I1ZJA2</accession>
<protein>
    <submittedName>
        <fullName evidence="1">Uncharacterized protein</fullName>
    </submittedName>
</protein>
<dbReference type="Proteomes" id="UP000002865">
    <property type="component" value="Chromosome"/>
</dbReference>
<gene>
    <name evidence="1" type="ORF">Spaf_0097</name>
</gene>
<dbReference type="EMBL" id="CP003122">
    <property type="protein sequence ID" value="AFJ25126.1"/>
    <property type="molecule type" value="Genomic_DNA"/>
</dbReference>
<dbReference type="PaxDb" id="1114965-Spaf_0097"/>
<dbReference type="HOGENOM" id="CLU_3358832_0_0_9"/>
<dbReference type="KEGG" id="scf:Spaf_0097"/>
<name>I1ZJA2_STRPA</name>
<evidence type="ECO:0000313" key="2">
    <source>
        <dbReference type="Proteomes" id="UP000002865"/>
    </source>
</evidence>
<dbReference type="AlphaFoldDB" id="I1ZJA2"/>